<dbReference type="InterPro" id="IPR001509">
    <property type="entry name" value="Epimerase_deHydtase"/>
</dbReference>
<comment type="caution">
    <text evidence="2">The sequence shown here is derived from an EMBL/GenBank/DDBJ whole genome shotgun (WGS) entry which is preliminary data.</text>
</comment>
<dbReference type="Pfam" id="PF01370">
    <property type="entry name" value="Epimerase"/>
    <property type="match status" value="1"/>
</dbReference>
<dbReference type="GO" id="GO:0003978">
    <property type="term" value="F:UDP-glucose 4-epimerase activity"/>
    <property type="evidence" value="ECO:0007669"/>
    <property type="project" value="UniProtKB-EC"/>
</dbReference>
<dbReference type="PANTHER" id="PTHR43245">
    <property type="entry name" value="BIFUNCTIONAL POLYMYXIN RESISTANCE PROTEIN ARNA"/>
    <property type="match status" value="1"/>
</dbReference>
<sequence>MKIAVTGAGGFIGRRLVMHLREQAHEVRIIARHELSEPDFSGIECVIHCAGIAHRSGSNAADPAEMDAVNHRLVLALAEQARMAGVKRFIFVSTINVVAGHPSPLTTDLSYRPLSDYGHAKALAEQGLLKMQELEIGIARPALVYGADAPGNLRLLLKLCDSAVPLPFGCANNQRSFVSCNNVVRALEFMALAGQSQIDRRIFHLADPVLLSTKQLVTRLRQTMGKANRMVPVPRPLMKAGLTLLGKKAMYEQLFEDLIIDGSDLKAAGFIYHDGQPDMTAMADAYINKKAG</sequence>
<evidence type="ECO:0000259" key="1">
    <source>
        <dbReference type="Pfam" id="PF01370"/>
    </source>
</evidence>
<proteinExistence type="predicted"/>
<keyword evidence="2" id="KW-0413">Isomerase</keyword>
<dbReference type="AlphaFoldDB" id="A0A7W8EPF6"/>
<dbReference type="SUPFAM" id="SSF51735">
    <property type="entry name" value="NAD(P)-binding Rossmann-fold domains"/>
    <property type="match status" value="1"/>
</dbReference>
<dbReference type="Gene3D" id="3.40.50.720">
    <property type="entry name" value="NAD(P)-binding Rossmann-like Domain"/>
    <property type="match status" value="1"/>
</dbReference>
<evidence type="ECO:0000313" key="2">
    <source>
        <dbReference type="EMBL" id="MBB5092550.1"/>
    </source>
</evidence>
<accession>A0A7W8EPF6</accession>
<keyword evidence="3" id="KW-1185">Reference proteome</keyword>
<dbReference type="InterPro" id="IPR050177">
    <property type="entry name" value="Lipid_A_modif_metabolic_enz"/>
</dbReference>
<dbReference type="EC" id="5.1.3.2" evidence="2"/>
<gene>
    <name evidence="2" type="ORF">HNQ68_003107</name>
</gene>
<name>A0A7W8EPF6_9HYPH</name>
<reference evidence="2 3" key="1">
    <citation type="submission" date="2020-08" db="EMBL/GenBank/DDBJ databases">
        <title>Genomic Encyclopedia of Type Strains, Phase IV (KMG-IV): sequencing the most valuable type-strain genomes for metagenomic binning, comparative biology and taxonomic classification.</title>
        <authorList>
            <person name="Goeker M."/>
        </authorList>
    </citation>
    <scope>NUCLEOTIDE SEQUENCE [LARGE SCALE GENOMIC DNA]</scope>
    <source>
        <strain evidence="2 3">DSM 25620</strain>
    </source>
</reference>
<protein>
    <submittedName>
        <fullName evidence="2">UDP-glucose 4-epimerase</fullName>
        <ecNumber evidence="2">5.1.3.2</ecNumber>
    </submittedName>
</protein>
<dbReference type="EMBL" id="JACHIL010000006">
    <property type="protein sequence ID" value="MBB5092550.1"/>
    <property type="molecule type" value="Genomic_DNA"/>
</dbReference>
<dbReference type="RefSeq" id="WP_151160290.1">
    <property type="nucleotide sequence ID" value="NZ_JACHIL010000006.1"/>
</dbReference>
<dbReference type="InterPro" id="IPR036291">
    <property type="entry name" value="NAD(P)-bd_dom_sf"/>
</dbReference>
<dbReference type="PANTHER" id="PTHR43245:SF58">
    <property type="entry name" value="BLL5923 PROTEIN"/>
    <property type="match status" value="1"/>
</dbReference>
<dbReference type="Proteomes" id="UP000531231">
    <property type="component" value="Unassembled WGS sequence"/>
</dbReference>
<feature type="domain" description="NAD-dependent epimerase/dehydratase" evidence="1">
    <location>
        <begin position="3"/>
        <end position="200"/>
    </location>
</feature>
<organism evidence="2 3">
    <name type="scientific">Pseudochrobactrum saccharolyticum</name>
    <dbReference type="NCBI Taxonomy" id="354352"/>
    <lineage>
        <taxon>Bacteria</taxon>
        <taxon>Pseudomonadati</taxon>
        <taxon>Pseudomonadota</taxon>
        <taxon>Alphaproteobacteria</taxon>
        <taxon>Hyphomicrobiales</taxon>
        <taxon>Brucellaceae</taxon>
        <taxon>Pseudochrobactrum</taxon>
    </lineage>
</organism>
<evidence type="ECO:0000313" key="3">
    <source>
        <dbReference type="Proteomes" id="UP000531231"/>
    </source>
</evidence>